<keyword evidence="7" id="KW-0406">Ion transport</keyword>
<keyword evidence="6" id="KW-1133">Transmembrane helix</keyword>
<proteinExistence type="predicted"/>
<dbReference type="PANTHER" id="PTHR46480">
    <property type="entry name" value="F20B24.22"/>
    <property type="match status" value="1"/>
</dbReference>
<keyword evidence="10" id="KW-0175">Coiled coil</keyword>
<evidence type="ECO:0008006" key="13">
    <source>
        <dbReference type="Google" id="ProtNLM"/>
    </source>
</evidence>
<evidence type="ECO:0000256" key="4">
    <source>
        <dbReference type="ARBA" id="ARBA00022692"/>
    </source>
</evidence>
<keyword evidence="12" id="KW-1185">Reference proteome</keyword>
<reference evidence="11" key="1">
    <citation type="submission" date="2020-11" db="EMBL/GenBank/DDBJ databases">
        <authorList>
            <consortium name="DOE Joint Genome Institute"/>
            <person name="Ahrendt S."/>
            <person name="Riley R."/>
            <person name="Andreopoulos W."/>
            <person name="Labutti K."/>
            <person name="Pangilinan J."/>
            <person name="Ruiz-Duenas F.J."/>
            <person name="Barrasa J.M."/>
            <person name="Sanchez-Garcia M."/>
            <person name="Camarero S."/>
            <person name="Miyauchi S."/>
            <person name="Serrano A."/>
            <person name="Linde D."/>
            <person name="Babiker R."/>
            <person name="Drula E."/>
            <person name="Ayuso-Fernandez I."/>
            <person name="Pacheco R."/>
            <person name="Padilla G."/>
            <person name="Ferreira P."/>
            <person name="Barriuso J."/>
            <person name="Kellner H."/>
            <person name="Castanera R."/>
            <person name="Alfaro M."/>
            <person name="Ramirez L."/>
            <person name="Pisabarro A.G."/>
            <person name="Kuo A."/>
            <person name="Tritt A."/>
            <person name="Lipzen A."/>
            <person name="He G."/>
            <person name="Yan M."/>
            <person name="Ng V."/>
            <person name="Cullen D."/>
            <person name="Martin F."/>
            <person name="Rosso M.-N."/>
            <person name="Henrissat B."/>
            <person name="Hibbett D."/>
            <person name="Martinez A.T."/>
            <person name="Grigoriev I.V."/>
        </authorList>
    </citation>
    <scope>NUCLEOTIDE SEQUENCE</scope>
    <source>
        <strain evidence="11">CBS 506.95</strain>
    </source>
</reference>
<evidence type="ECO:0000256" key="8">
    <source>
        <dbReference type="ARBA" id="ARBA00023136"/>
    </source>
</evidence>
<protein>
    <recommendedName>
        <fullName evidence="13">Voltage-gated hydrogen channel 1</fullName>
    </recommendedName>
</protein>
<evidence type="ECO:0000313" key="11">
    <source>
        <dbReference type="EMBL" id="KAF9532275.1"/>
    </source>
</evidence>
<dbReference type="AlphaFoldDB" id="A0A9P6EN98"/>
<evidence type="ECO:0000313" key="12">
    <source>
        <dbReference type="Proteomes" id="UP000807306"/>
    </source>
</evidence>
<dbReference type="InterPro" id="IPR027359">
    <property type="entry name" value="Volt_channel_dom_sf"/>
</dbReference>
<dbReference type="GO" id="GO:0030171">
    <property type="term" value="F:voltage-gated proton channel activity"/>
    <property type="evidence" value="ECO:0007669"/>
    <property type="project" value="InterPro"/>
</dbReference>
<dbReference type="GO" id="GO:0005886">
    <property type="term" value="C:plasma membrane"/>
    <property type="evidence" value="ECO:0007669"/>
    <property type="project" value="UniProtKB-SubCell"/>
</dbReference>
<evidence type="ECO:0000256" key="3">
    <source>
        <dbReference type="ARBA" id="ARBA00022475"/>
    </source>
</evidence>
<dbReference type="PANTHER" id="PTHR46480:SF1">
    <property type="entry name" value="VOLTAGE-GATED HYDROGEN CHANNEL 1"/>
    <property type="match status" value="1"/>
</dbReference>
<evidence type="ECO:0000256" key="6">
    <source>
        <dbReference type="ARBA" id="ARBA00022989"/>
    </source>
</evidence>
<evidence type="ECO:0000256" key="5">
    <source>
        <dbReference type="ARBA" id="ARBA00022882"/>
    </source>
</evidence>
<accession>A0A9P6EN98</accession>
<dbReference type="InterPro" id="IPR031846">
    <property type="entry name" value="Hvcn1"/>
</dbReference>
<evidence type="ECO:0000256" key="2">
    <source>
        <dbReference type="ARBA" id="ARBA00022448"/>
    </source>
</evidence>
<comment type="subcellular location">
    <subcellularLocation>
        <location evidence="1">Cell membrane</location>
        <topology evidence="1">Multi-pass membrane protein</topology>
    </subcellularLocation>
</comment>
<gene>
    <name evidence="11" type="ORF">CPB83DRAFT_847567</name>
</gene>
<keyword evidence="9" id="KW-0407">Ion channel</keyword>
<comment type="caution">
    <text evidence="11">The sequence shown here is derived from an EMBL/GenBank/DDBJ whole genome shotgun (WGS) entry which is preliminary data.</text>
</comment>
<keyword evidence="8" id="KW-0472">Membrane</keyword>
<sequence length="221" mass="24103">MSERELLLGGYNTAPGSEALGTKPESTYHRCQRKTAIFLEHPVLHKTVITLIATDAACVLADLAFSFLSPGCEPPDNAGSPTWLLVLANISLVITTLFLIEIPLTLWALGVQYMNPFGDVPHAGLHAFDATVILTTFVLEVVLRGKEKELAGLLIMLRLWRLVKLVGGVAVGAGELQEELAEQLADTRRELEMARTRLANLQGENQALKERLSQIGPQAIQ</sequence>
<evidence type="ECO:0000256" key="7">
    <source>
        <dbReference type="ARBA" id="ARBA00023065"/>
    </source>
</evidence>
<dbReference type="EMBL" id="MU157832">
    <property type="protein sequence ID" value="KAF9532275.1"/>
    <property type="molecule type" value="Genomic_DNA"/>
</dbReference>
<name>A0A9P6EN98_9AGAR</name>
<dbReference type="GO" id="GO:0034702">
    <property type="term" value="C:monoatomic ion channel complex"/>
    <property type="evidence" value="ECO:0007669"/>
    <property type="project" value="UniProtKB-KW"/>
</dbReference>
<dbReference type="OrthoDB" id="427456at2759"/>
<dbReference type="Proteomes" id="UP000807306">
    <property type="component" value="Unassembled WGS sequence"/>
</dbReference>
<evidence type="ECO:0000256" key="10">
    <source>
        <dbReference type="SAM" id="Coils"/>
    </source>
</evidence>
<organism evidence="11 12">
    <name type="scientific">Crepidotus variabilis</name>
    <dbReference type="NCBI Taxonomy" id="179855"/>
    <lineage>
        <taxon>Eukaryota</taxon>
        <taxon>Fungi</taxon>
        <taxon>Dikarya</taxon>
        <taxon>Basidiomycota</taxon>
        <taxon>Agaricomycotina</taxon>
        <taxon>Agaricomycetes</taxon>
        <taxon>Agaricomycetidae</taxon>
        <taxon>Agaricales</taxon>
        <taxon>Agaricineae</taxon>
        <taxon>Crepidotaceae</taxon>
        <taxon>Crepidotus</taxon>
    </lineage>
</organism>
<keyword evidence="2" id="KW-0813">Transport</keyword>
<keyword evidence="4" id="KW-0812">Transmembrane</keyword>
<evidence type="ECO:0000256" key="9">
    <source>
        <dbReference type="ARBA" id="ARBA00023303"/>
    </source>
</evidence>
<feature type="coiled-coil region" evidence="10">
    <location>
        <begin position="177"/>
        <end position="211"/>
    </location>
</feature>
<keyword evidence="3" id="KW-1003">Cell membrane</keyword>
<keyword evidence="5" id="KW-0851">Voltage-gated channel</keyword>
<dbReference type="Gene3D" id="1.20.120.350">
    <property type="entry name" value="Voltage-gated potassium channels. Chain C"/>
    <property type="match status" value="1"/>
</dbReference>
<evidence type="ECO:0000256" key="1">
    <source>
        <dbReference type="ARBA" id="ARBA00004651"/>
    </source>
</evidence>